<dbReference type="Gene3D" id="1.10.530.10">
    <property type="match status" value="1"/>
</dbReference>
<reference evidence="4" key="1">
    <citation type="journal article" date="2019" name="Int. J. Syst. Evol. Microbiol.">
        <title>The Global Catalogue of Microorganisms (GCM) 10K type strain sequencing project: providing services to taxonomists for standard genome sequencing and annotation.</title>
        <authorList>
            <consortium name="The Broad Institute Genomics Platform"/>
            <consortium name="The Broad Institute Genome Sequencing Center for Infectious Disease"/>
            <person name="Wu L."/>
            <person name="Ma J."/>
        </authorList>
    </citation>
    <scope>NUCLEOTIDE SEQUENCE [LARGE SCALE GENOMIC DNA]</scope>
    <source>
        <strain evidence="4">JCM 18956</strain>
    </source>
</reference>
<evidence type="ECO:0000256" key="2">
    <source>
        <dbReference type="SAM" id="Phobius"/>
    </source>
</evidence>
<feature type="compositionally biased region" description="Basic and acidic residues" evidence="1">
    <location>
        <begin position="27"/>
        <end position="37"/>
    </location>
</feature>
<dbReference type="SUPFAM" id="SSF53955">
    <property type="entry name" value="Lysozyme-like"/>
    <property type="match status" value="1"/>
</dbReference>
<proteinExistence type="predicted"/>
<gene>
    <name evidence="3" type="ORF">GCM10025780_03090</name>
</gene>
<name>A0ABP8VMA4_9MICO</name>
<dbReference type="Proteomes" id="UP001501295">
    <property type="component" value="Unassembled WGS sequence"/>
</dbReference>
<evidence type="ECO:0000256" key="1">
    <source>
        <dbReference type="SAM" id="MobiDB-lite"/>
    </source>
</evidence>
<evidence type="ECO:0000313" key="4">
    <source>
        <dbReference type="Proteomes" id="UP001501295"/>
    </source>
</evidence>
<feature type="transmembrane region" description="Helical" evidence="2">
    <location>
        <begin position="91"/>
        <end position="110"/>
    </location>
</feature>
<organism evidence="3 4">
    <name type="scientific">Frondihabitans cladoniiphilus</name>
    <dbReference type="NCBI Taxonomy" id="715785"/>
    <lineage>
        <taxon>Bacteria</taxon>
        <taxon>Bacillati</taxon>
        <taxon>Actinomycetota</taxon>
        <taxon>Actinomycetes</taxon>
        <taxon>Micrococcales</taxon>
        <taxon>Microbacteriaceae</taxon>
        <taxon>Frondihabitans</taxon>
    </lineage>
</organism>
<keyword evidence="2" id="KW-0472">Membrane</keyword>
<feature type="region of interest" description="Disordered" evidence="1">
    <location>
        <begin position="1"/>
        <end position="44"/>
    </location>
</feature>
<evidence type="ECO:0000313" key="3">
    <source>
        <dbReference type="EMBL" id="GAA4665240.1"/>
    </source>
</evidence>
<dbReference type="InterPro" id="IPR023346">
    <property type="entry name" value="Lysozyme-like_dom_sf"/>
</dbReference>
<sequence length="302" mass="30108">MGRHAAVNVPSRGSASKAERPAGSPRRTVDARRHSDTAKAFSRSATAPAAAVQSAAVQPTSVQAVQAVAAASVAGSAPLSFRKPSHTGRRIVLPLVGFAATFAFLSASLVNPLSGAVAATVPAADASAAAGVATVAAGQSYSSDGATAPSASRDAYTVVYTPPVVVKAPVAATTATTATTAKTASTAKAATTTAAPTAAAPSPGTAQAAGAAAVAAHGWGTDQYNCLVSLWNRESGWNVYASNKSSGAYGIPQALPGSKMASFGADWQTNPATQIAWGLSYITGRYQTPCGAWAHSQSTGWY</sequence>
<keyword evidence="2" id="KW-1133">Transmembrane helix</keyword>
<dbReference type="EMBL" id="BAABLM010000001">
    <property type="protein sequence ID" value="GAA4665240.1"/>
    <property type="molecule type" value="Genomic_DNA"/>
</dbReference>
<dbReference type="RefSeq" id="WP_345372425.1">
    <property type="nucleotide sequence ID" value="NZ_BAABLM010000001.1"/>
</dbReference>
<keyword evidence="4" id="KW-1185">Reference proteome</keyword>
<keyword evidence="2" id="KW-0812">Transmembrane</keyword>
<protein>
    <recommendedName>
        <fullName evidence="5">Transglycosylase-like protein with SLT domain</fullName>
    </recommendedName>
</protein>
<comment type="caution">
    <text evidence="3">The sequence shown here is derived from an EMBL/GenBank/DDBJ whole genome shotgun (WGS) entry which is preliminary data.</text>
</comment>
<accession>A0ABP8VMA4</accession>
<evidence type="ECO:0008006" key="5">
    <source>
        <dbReference type="Google" id="ProtNLM"/>
    </source>
</evidence>